<dbReference type="EMBL" id="CM000762">
    <property type="protein sequence ID" value="KXG32083.1"/>
    <property type="molecule type" value="Genomic_DNA"/>
</dbReference>
<feature type="chain" id="PRO_5008589270" evidence="2">
    <location>
        <begin position="31"/>
        <end position="71"/>
    </location>
</feature>
<evidence type="ECO:0000256" key="2">
    <source>
        <dbReference type="SAM" id="SignalP"/>
    </source>
</evidence>
<evidence type="ECO:0000313" key="3">
    <source>
        <dbReference type="EMBL" id="KXG32083.1"/>
    </source>
</evidence>
<dbReference type="Proteomes" id="UP000000768">
    <property type="component" value="Chromosome 3"/>
</dbReference>
<protein>
    <submittedName>
        <fullName evidence="3">Uncharacterized protein</fullName>
    </submittedName>
</protein>
<name>A0A1B6Q2E4_SORBI</name>
<gene>
    <name evidence="3" type="ORF">SORBI_3003G097500</name>
</gene>
<keyword evidence="2" id="KW-0732">Signal</keyword>
<dbReference type="Gramene" id="KXG32083">
    <property type="protein sequence ID" value="KXG32083"/>
    <property type="gene ID" value="SORBI_3003G097500"/>
</dbReference>
<reference evidence="4" key="2">
    <citation type="journal article" date="2018" name="Plant J.">
        <title>The Sorghum bicolor reference genome: improved assembly, gene annotations, a transcriptome atlas, and signatures of genome organization.</title>
        <authorList>
            <person name="McCormick R.F."/>
            <person name="Truong S.K."/>
            <person name="Sreedasyam A."/>
            <person name="Jenkins J."/>
            <person name="Shu S."/>
            <person name="Sims D."/>
            <person name="Kennedy M."/>
            <person name="Amirebrahimi M."/>
            <person name="Weers B.D."/>
            <person name="McKinley B."/>
            <person name="Mattison A."/>
            <person name="Morishige D.T."/>
            <person name="Grimwood J."/>
            <person name="Schmutz J."/>
            <person name="Mullet J.E."/>
        </authorList>
    </citation>
    <scope>NUCLEOTIDE SEQUENCE [LARGE SCALE GENOMIC DNA]</scope>
    <source>
        <strain evidence="4">cv. BTx623</strain>
    </source>
</reference>
<proteinExistence type="predicted"/>
<organism evidence="3 4">
    <name type="scientific">Sorghum bicolor</name>
    <name type="common">Sorghum</name>
    <name type="synonym">Sorghum vulgare</name>
    <dbReference type="NCBI Taxonomy" id="4558"/>
    <lineage>
        <taxon>Eukaryota</taxon>
        <taxon>Viridiplantae</taxon>
        <taxon>Streptophyta</taxon>
        <taxon>Embryophyta</taxon>
        <taxon>Tracheophyta</taxon>
        <taxon>Spermatophyta</taxon>
        <taxon>Magnoliopsida</taxon>
        <taxon>Liliopsida</taxon>
        <taxon>Poales</taxon>
        <taxon>Poaceae</taxon>
        <taxon>PACMAD clade</taxon>
        <taxon>Panicoideae</taxon>
        <taxon>Andropogonodae</taxon>
        <taxon>Andropogoneae</taxon>
        <taxon>Sorghinae</taxon>
        <taxon>Sorghum</taxon>
    </lineage>
</organism>
<reference evidence="3 4" key="1">
    <citation type="journal article" date="2009" name="Nature">
        <title>The Sorghum bicolor genome and the diversification of grasses.</title>
        <authorList>
            <person name="Paterson A.H."/>
            <person name="Bowers J.E."/>
            <person name="Bruggmann R."/>
            <person name="Dubchak I."/>
            <person name="Grimwood J."/>
            <person name="Gundlach H."/>
            <person name="Haberer G."/>
            <person name="Hellsten U."/>
            <person name="Mitros T."/>
            <person name="Poliakov A."/>
            <person name="Schmutz J."/>
            <person name="Spannagl M."/>
            <person name="Tang H."/>
            <person name="Wang X."/>
            <person name="Wicker T."/>
            <person name="Bharti A.K."/>
            <person name="Chapman J."/>
            <person name="Feltus F.A."/>
            <person name="Gowik U."/>
            <person name="Grigoriev I.V."/>
            <person name="Lyons E."/>
            <person name="Maher C.A."/>
            <person name="Martis M."/>
            <person name="Narechania A."/>
            <person name="Otillar R.P."/>
            <person name="Penning B.W."/>
            <person name="Salamov A.A."/>
            <person name="Wang Y."/>
            <person name="Zhang L."/>
            <person name="Carpita N.C."/>
            <person name="Freeling M."/>
            <person name="Gingle A.R."/>
            <person name="Hash C.T."/>
            <person name="Keller B."/>
            <person name="Klein P."/>
            <person name="Kresovich S."/>
            <person name="McCann M.C."/>
            <person name="Ming R."/>
            <person name="Peterson D.G."/>
            <person name="Mehboob-ur-Rahman"/>
            <person name="Ware D."/>
            <person name="Westhoff P."/>
            <person name="Mayer K.F."/>
            <person name="Messing J."/>
            <person name="Rokhsar D.S."/>
        </authorList>
    </citation>
    <scope>NUCLEOTIDE SEQUENCE [LARGE SCALE GENOMIC DNA]</scope>
    <source>
        <strain evidence="4">cv. BTx623</strain>
    </source>
</reference>
<keyword evidence="4" id="KW-1185">Reference proteome</keyword>
<dbReference type="OMA" id="PHHGHEI"/>
<feature type="signal peptide" evidence="2">
    <location>
        <begin position="1"/>
        <end position="30"/>
    </location>
</feature>
<accession>A0A1B6Q2E4</accession>
<evidence type="ECO:0000256" key="1">
    <source>
        <dbReference type="SAM" id="MobiDB-lite"/>
    </source>
</evidence>
<feature type="region of interest" description="Disordered" evidence="1">
    <location>
        <begin position="30"/>
        <end position="71"/>
    </location>
</feature>
<feature type="compositionally biased region" description="Pro residues" evidence="1">
    <location>
        <begin position="36"/>
        <end position="58"/>
    </location>
</feature>
<dbReference type="InParanoid" id="A0A1B6Q2E4"/>
<sequence length="71" mass="7289">MKKTTSLVACSVIFAAALIVLALHVEPVQAGSRTMPSPPPPSGHIPPQPVHGRPSPPPHHGHGLLAAPNDV</sequence>
<evidence type="ECO:0000313" key="4">
    <source>
        <dbReference type="Proteomes" id="UP000000768"/>
    </source>
</evidence>
<dbReference type="AlphaFoldDB" id="A0A1B6Q2E4"/>